<dbReference type="InterPro" id="IPR051207">
    <property type="entry name" value="ComplexI_NDUFA9_subunit"/>
</dbReference>
<gene>
    <name evidence="2" type="ORF">B1B_09792</name>
</gene>
<name>T1AAY9_9ZZZZ</name>
<dbReference type="PANTHER" id="PTHR12126:SF11">
    <property type="entry name" value="NADH DEHYDROGENASE [UBIQUINONE] 1 ALPHA SUBCOMPLEX SUBUNIT 9, MITOCHONDRIAL"/>
    <property type="match status" value="1"/>
</dbReference>
<dbReference type="PANTHER" id="PTHR12126">
    <property type="entry name" value="NADH-UBIQUINONE OXIDOREDUCTASE 39 KDA SUBUNIT-RELATED"/>
    <property type="match status" value="1"/>
</dbReference>
<dbReference type="AlphaFoldDB" id="T1AAY9"/>
<dbReference type="Gene3D" id="3.40.50.720">
    <property type="entry name" value="NAD(P)-binding Rossmann-like Domain"/>
    <property type="match status" value="1"/>
</dbReference>
<evidence type="ECO:0000256" key="1">
    <source>
        <dbReference type="SAM" id="MobiDB-lite"/>
    </source>
</evidence>
<feature type="region of interest" description="Disordered" evidence="1">
    <location>
        <begin position="292"/>
        <end position="312"/>
    </location>
</feature>
<accession>T1AAY9</accession>
<reference evidence="2" key="2">
    <citation type="journal article" date="2014" name="ISME J.">
        <title>Microbial stratification in low pH oxic and suboxic macroscopic growths along an acid mine drainage.</title>
        <authorList>
            <person name="Mendez-Garcia C."/>
            <person name="Mesa V."/>
            <person name="Sprenger R.R."/>
            <person name="Richter M."/>
            <person name="Diez M.S."/>
            <person name="Solano J."/>
            <person name="Bargiela R."/>
            <person name="Golyshina O.V."/>
            <person name="Manteca A."/>
            <person name="Ramos J.L."/>
            <person name="Gallego J.R."/>
            <person name="Llorente I."/>
            <person name="Martins Dos Santos V.A."/>
            <person name="Jensen O.N."/>
            <person name="Pelaez A.I."/>
            <person name="Sanchez J."/>
            <person name="Ferrer M."/>
        </authorList>
    </citation>
    <scope>NUCLEOTIDE SEQUENCE</scope>
</reference>
<sequence length="312" mass="34723">MAGPKRVLLLGGGGGVVGSGVLEELLREYSVVSYHRTPLAGESGRVTFVPGDLRELPERPELFRQLHAVVNVVWYREPGPDRRFAPAAEALHRVLQRCVEEGVERFVQISLPPGPPALEARLPYFTRRRPFEAALLASGLKVNLLQPSAVFAPQDRLVQVMLGLLRRHRYFPLFGNGEYHLSPIWHRDLGLLVVEALSGRLPPVTLAGGPERMTYRELLGLLSRAVGRDLRLVRVSPRAGRWAVRGFNALGWHVLYTYEYDWLLSDTLGFPAPTGLPRPFLHLEEFLRGKGDAPATEGWDRRATGLGTVPGD</sequence>
<dbReference type="GO" id="GO:0044877">
    <property type="term" value="F:protein-containing complex binding"/>
    <property type="evidence" value="ECO:0007669"/>
    <property type="project" value="TreeGrafter"/>
</dbReference>
<proteinExistence type="predicted"/>
<comment type="caution">
    <text evidence="2">The sequence shown here is derived from an EMBL/GenBank/DDBJ whole genome shotgun (WGS) entry which is preliminary data.</text>
</comment>
<dbReference type="InterPro" id="IPR036291">
    <property type="entry name" value="NAD(P)-bd_dom_sf"/>
</dbReference>
<protein>
    <submittedName>
        <fullName evidence="2">NAD-dependent epimerase/dehydratase</fullName>
    </submittedName>
</protein>
<dbReference type="SUPFAM" id="SSF51735">
    <property type="entry name" value="NAD(P)-binding Rossmann-fold domains"/>
    <property type="match status" value="1"/>
</dbReference>
<evidence type="ECO:0000313" key="2">
    <source>
        <dbReference type="EMBL" id="EQD54197.1"/>
    </source>
</evidence>
<reference evidence="2" key="1">
    <citation type="submission" date="2013-08" db="EMBL/GenBank/DDBJ databases">
        <authorList>
            <person name="Mendez C."/>
            <person name="Richter M."/>
            <person name="Ferrer M."/>
            <person name="Sanchez J."/>
        </authorList>
    </citation>
    <scope>NUCLEOTIDE SEQUENCE</scope>
</reference>
<organism evidence="2">
    <name type="scientific">mine drainage metagenome</name>
    <dbReference type="NCBI Taxonomy" id="410659"/>
    <lineage>
        <taxon>unclassified sequences</taxon>
        <taxon>metagenomes</taxon>
        <taxon>ecological metagenomes</taxon>
    </lineage>
</organism>
<dbReference type="EMBL" id="AUZY01006482">
    <property type="protein sequence ID" value="EQD54197.1"/>
    <property type="molecule type" value="Genomic_DNA"/>
</dbReference>